<dbReference type="Proteomes" id="UP000886998">
    <property type="component" value="Unassembled WGS sequence"/>
</dbReference>
<protein>
    <submittedName>
        <fullName evidence="1">Uncharacterized protein</fullName>
    </submittedName>
</protein>
<sequence length="51" mass="5761">EHANPLCFSCGTDLPVGWAKGLCLCDKCKLAMGILKDQNELRRSKTRKTYF</sequence>
<accession>A0A8X6YCC8</accession>
<evidence type="ECO:0000313" key="1">
    <source>
        <dbReference type="EMBL" id="GFY68814.1"/>
    </source>
</evidence>
<evidence type="ECO:0000313" key="2">
    <source>
        <dbReference type="Proteomes" id="UP000886998"/>
    </source>
</evidence>
<reference evidence="1" key="1">
    <citation type="submission" date="2020-08" db="EMBL/GenBank/DDBJ databases">
        <title>Multicomponent nature underlies the extraordinary mechanical properties of spider dragline silk.</title>
        <authorList>
            <person name="Kono N."/>
            <person name="Nakamura H."/>
            <person name="Mori M."/>
            <person name="Yoshida Y."/>
            <person name="Ohtoshi R."/>
            <person name="Malay A.D."/>
            <person name="Moran D.A.P."/>
            <person name="Tomita M."/>
            <person name="Numata K."/>
            <person name="Arakawa K."/>
        </authorList>
    </citation>
    <scope>NUCLEOTIDE SEQUENCE</scope>
</reference>
<feature type="non-terminal residue" evidence="1">
    <location>
        <position position="1"/>
    </location>
</feature>
<dbReference type="EMBL" id="BMAV01017276">
    <property type="protein sequence ID" value="GFY68814.1"/>
    <property type="molecule type" value="Genomic_DNA"/>
</dbReference>
<gene>
    <name evidence="1" type="ORF">TNIN_63681</name>
</gene>
<name>A0A8X6YCC8_9ARAC</name>
<comment type="caution">
    <text evidence="1">The sequence shown here is derived from an EMBL/GenBank/DDBJ whole genome shotgun (WGS) entry which is preliminary data.</text>
</comment>
<organism evidence="1 2">
    <name type="scientific">Trichonephila inaurata madagascariensis</name>
    <dbReference type="NCBI Taxonomy" id="2747483"/>
    <lineage>
        <taxon>Eukaryota</taxon>
        <taxon>Metazoa</taxon>
        <taxon>Ecdysozoa</taxon>
        <taxon>Arthropoda</taxon>
        <taxon>Chelicerata</taxon>
        <taxon>Arachnida</taxon>
        <taxon>Araneae</taxon>
        <taxon>Araneomorphae</taxon>
        <taxon>Entelegynae</taxon>
        <taxon>Araneoidea</taxon>
        <taxon>Nephilidae</taxon>
        <taxon>Trichonephila</taxon>
        <taxon>Trichonephila inaurata</taxon>
    </lineage>
</organism>
<dbReference type="AlphaFoldDB" id="A0A8X6YCC8"/>
<proteinExistence type="predicted"/>
<keyword evidence="2" id="KW-1185">Reference proteome</keyword>